<accession>A0A6G1GJP7</accession>
<dbReference type="Proteomes" id="UP000800041">
    <property type="component" value="Unassembled WGS sequence"/>
</dbReference>
<name>A0A6G1GJP7_9PEZI</name>
<keyword evidence="3" id="KW-1185">Reference proteome</keyword>
<feature type="chain" id="PRO_5026345986" evidence="1">
    <location>
        <begin position="18"/>
        <end position="433"/>
    </location>
</feature>
<protein>
    <submittedName>
        <fullName evidence="2">Uncharacterized protein</fullName>
    </submittedName>
</protein>
<proteinExistence type="predicted"/>
<evidence type="ECO:0000313" key="3">
    <source>
        <dbReference type="Proteomes" id="UP000800041"/>
    </source>
</evidence>
<keyword evidence="1" id="KW-0732">Signal</keyword>
<dbReference type="AlphaFoldDB" id="A0A6G1GJP7"/>
<evidence type="ECO:0000313" key="2">
    <source>
        <dbReference type="EMBL" id="KAF1980948.1"/>
    </source>
</evidence>
<dbReference type="OrthoDB" id="4142625at2759"/>
<feature type="signal peptide" evidence="1">
    <location>
        <begin position="1"/>
        <end position="17"/>
    </location>
</feature>
<dbReference type="EMBL" id="ML977213">
    <property type="protein sequence ID" value="KAF1980948.1"/>
    <property type="molecule type" value="Genomic_DNA"/>
</dbReference>
<evidence type="ECO:0000256" key="1">
    <source>
        <dbReference type="SAM" id="SignalP"/>
    </source>
</evidence>
<organism evidence="2 3">
    <name type="scientific">Aulographum hederae CBS 113979</name>
    <dbReference type="NCBI Taxonomy" id="1176131"/>
    <lineage>
        <taxon>Eukaryota</taxon>
        <taxon>Fungi</taxon>
        <taxon>Dikarya</taxon>
        <taxon>Ascomycota</taxon>
        <taxon>Pezizomycotina</taxon>
        <taxon>Dothideomycetes</taxon>
        <taxon>Pleosporomycetidae</taxon>
        <taxon>Aulographales</taxon>
        <taxon>Aulographaceae</taxon>
    </lineage>
</organism>
<reference evidence="2" key="1">
    <citation type="journal article" date="2020" name="Stud. Mycol.">
        <title>101 Dothideomycetes genomes: a test case for predicting lifestyles and emergence of pathogens.</title>
        <authorList>
            <person name="Haridas S."/>
            <person name="Albert R."/>
            <person name="Binder M."/>
            <person name="Bloem J."/>
            <person name="Labutti K."/>
            <person name="Salamov A."/>
            <person name="Andreopoulos B."/>
            <person name="Baker S."/>
            <person name="Barry K."/>
            <person name="Bills G."/>
            <person name="Bluhm B."/>
            <person name="Cannon C."/>
            <person name="Castanera R."/>
            <person name="Culley D."/>
            <person name="Daum C."/>
            <person name="Ezra D."/>
            <person name="Gonzalez J."/>
            <person name="Henrissat B."/>
            <person name="Kuo A."/>
            <person name="Liang C."/>
            <person name="Lipzen A."/>
            <person name="Lutzoni F."/>
            <person name="Magnuson J."/>
            <person name="Mondo S."/>
            <person name="Nolan M."/>
            <person name="Ohm R."/>
            <person name="Pangilinan J."/>
            <person name="Park H.-J."/>
            <person name="Ramirez L."/>
            <person name="Alfaro M."/>
            <person name="Sun H."/>
            <person name="Tritt A."/>
            <person name="Yoshinaga Y."/>
            <person name="Zwiers L.-H."/>
            <person name="Turgeon B."/>
            <person name="Goodwin S."/>
            <person name="Spatafora J."/>
            <person name="Crous P."/>
            <person name="Grigoriev I."/>
        </authorList>
    </citation>
    <scope>NUCLEOTIDE SEQUENCE</scope>
    <source>
        <strain evidence="2">CBS 113979</strain>
    </source>
</reference>
<gene>
    <name evidence="2" type="ORF">K402DRAFT_467905</name>
</gene>
<sequence>MKFSSTLLLQAAATASAAVVGRQAMSMPAPGETVIGRSGGVAPEIENVKSPFSNIPGIKRVKMRYGPYTLPSTKTKNFESQLLGVSGMIDVITHIKKPCTSGCTVVSVLGDLEYTNGTRALTSDGSWLHHSVLFTNGPGRRDAGCGIPGMDPWFSTGDERNPAYYADVNSTIDTGYHINDGDNFFLYSELMNMDPVAKEVYMVLYYDIVPTTPAMTKQTVSVWLELNQCGMPDTSRGNLNLLQQPQKNVFSELTHPWYSPYNGNMVYVSGHEHDGGTNLVIYKNDAVLCDTKANYNAPMESSMGAMPGMGGSTTAQPTSSIGAMTYCRNMGAVKKGDQFHISANYNLDKYPGMKKDDGSLDEVMGISILMISVPKEEAAAPINFMEVTGLNKGLGGLGQLPMKVPQTLQELIATGGRFGIRKNAATAIVPMAM</sequence>